<dbReference type="SUPFAM" id="SSF50630">
    <property type="entry name" value="Acid proteases"/>
    <property type="match status" value="1"/>
</dbReference>
<dbReference type="RefSeq" id="WP_413269879.1">
    <property type="nucleotide sequence ID" value="NZ_JBHFNQ010000062.1"/>
</dbReference>
<dbReference type="EMBL" id="JBHFNQ010000062">
    <property type="protein sequence ID" value="MFB2876756.1"/>
    <property type="molecule type" value="Genomic_DNA"/>
</dbReference>
<organism evidence="1 2">
    <name type="scientific">Floridaenema aerugineum BLCC-F46</name>
    <dbReference type="NCBI Taxonomy" id="3153654"/>
    <lineage>
        <taxon>Bacteria</taxon>
        <taxon>Bacillati</taxon>
        <taxon>Cyanobacteriota</taxon>
        <taxon>Cyanophyceae</taxon>
        <taxon>Oscillatoriophycideae</taxon>
        <taxon>Aerosakkonematales</taxon>
        <taxon>Aerosakkonemataceae</taxon>
        <taxon>Floridanema</taxon>
        <taxon>Floridanema aerugineum</taxon>
    </lineage>
</organism>
<keyword evidence="1" id="KW-0645">Protease</keyword>
<keyword evidence="2" id="KW-1185">Reference proteome</keyword>
<evidence type="ECO:0000313" key="2">
    <source>
        <dbReference type="Proteomes" id="UP001576774"/>
    </source>
</evidence>
<keyword evidence="1" id="KW-0378">Hydrolase</keyword>
<accession>A0ABV4X2K7</accession>
<sequence length="122" mass="13532">MIQGRFGESDELFFEIELITGEGLELPVEALLDTGFSGWLAINYQDLDGLDWIFVEQQVMGTAQGDFELGIYAGKMRIDGEEFDIPVHVGNGVPEILIGRQWLKSRRLVVDMLSGILTLGNG</sequence>
<reference evidence="1 2" key="1">
    <citation type="submission" date="2024-09" db="EMBL/GenBank/DDBJ databases">
        <title>Floridaenema gen nov. (Aerosakkonemataceae, Aerosakkonematales ord. nov., Cyanobacteria) from benthic tropical and subtropical fresh waters, with the description of four new species.</title>
        <authorList>
            <person name="Moretto J.A."/>
            <person name="Berthold D.E."/>
            <person name="Lefler F.W."/>
            <person name="Huang I.-S."/>
            <person name="Laughinghouse H. IV."/>
        </authorList>
    </citation>
    <scope>NUCLEOTIDE SEQUENCE [LARGE SCALE GENOMIC DNA]</scope>
    <source>
        <strain evidence="1 2">BLCC-F46</strain>
    </source>
</reference>
<gene>
    <name evidence="1" type="ORF">ACE1CC_07665</name>
</gene>
<dbReference type="GO" id="GO:0006508">
    <property type="term" value="P:proteolysis"/>
    <property type="evidence" value="ECO:0007669"/>
    <property type="project" value="UniProtKB-KW"/>
</dbReference>
<dbReference type="Proteomes" id="UP001576774">
    <property type="component" value="Unassembled WGS sequence"/>
</dbReference>
<dbReference type="Gene3D" id="2.40.70.10">
    <property type="entry name" value="Acid Proteases"/>
    <property type="match status" value="1"/>
</dbReference>
<protein>
    <submittedName>
        <fullName evidence="1">Aspartyl protease</fullName>
    </submittedName>
</protein>
<proteinExistence type="predicted"/>
<dbReference type="InterPro" id="IPR021109">
    <property type="entry name" value="Peptidase_aspartic_dom_sf"/>
</dbReference>
<evidence type="ECO:0000313" key="1">
    <source>
        <dbReference type="EMBL" id="MFB2876756.1"/>
    </source>
</evidence>
<name>A0ABV4X2K7_9CYAN</name>
<comment type="caution">
    <text evidence="1">The sequence shown here is derived from an EMBL/GenBank/DDBJ whole genome shotgun (WGS) entry which is preliminary data.</text>
</comment>
<dbReference type="GO" id="GO:0008233">
    <property type="term" value="F:peptidase activity"/>
    <property type="evidence" value="ECO:0007669"/>
    <property type="project" value="UniProtKB-KW"/>
</dbReference>